<dbReference type="PANTHER" id="PTHR43000">
    <property type="entry name" value="DTDP-D-GLUCOSE 4,6-DEHYDRATASE-RELATED"/>
    <property type="match status" value="1"/>
</dbReference>
<dbReference type="AlphaFoldDB" id="A0A1F7GKY6"/>
<reference evidence="3 4" key="1">
    <citation type="journal article" date="2016" name="Nat. Commun.">
        <title>Thousands of microbial genomes shed light on interconnected biogeochemical processes in an aquifer system.</title>
        <authorList>
            <person name="Anantharaman K."/>
            <person name="Brown C.T."/>
            <person name="Hug L.A."/>
            <person name="Sharon I."/>
            <person name="Castelle C.J."/>
            <person name="Probst A.J."/>
            <person name="Thomas B.C."/>
            <person name="Singh A."/>
            <person name="Wilkins M.J."/>
            <person name="Karaoz U."/>
            <person name="Brodie E.L."/>
            <person name="Williams K.H."/>
            <person name="Hubbard S.S."/>
            <person name="Banfield J.F."/>
        </authorList>
    </citation>
    <scope>NUCLEOTIDE SEQUENCE [LARGE SCALE GENOMIC DNA]</scope>
</reference>
<dbReference type="EMBL" id="MFZH01000011">
    <property type="protein sequence ID" value="OGK19464.1"/>
    <property type="molecule type" value="Genomic_DNA"/>
</dbReference>
<organism evidence="3 4">
    <name type="scientific">Candidatus Roizmanbacteria bacterium RIFCSPHIGHO2_01_FULL_39_24</name>
    <dbReference type="NCBI Taxonomy" id="1802032"/>
    <lineage>
        <taxon>Bacteria</taxon>
        <taxon>Candidatus Roizmaniibacteriota</taxon>
    </lineage>
</organism>
<dbReference type="Proteomes" id="UP000176850">
    <property type="component" value="Unassembled WGS sequence"/>
</dbReference>
<name>A0A1F7GKY6_9BACT</name>
<dbReference type="InterPro" id="IPR001509">
    <property type="entry name" value="Epimerase_deHydtase"/>
</dbReference>
<dbReference type="SUPFAM" id="SSF51735">
    <property type="entry name" value="NAD(P)-binding Rossmann-fold domains"/>
    <property type="match status" value="1"/>
</dbReference>
<evidence type="ECO:0000256" key="1">
    <source>
        <dbReference type="ARBA" id="ARBA00007637"/>
    </source>
</evidence>
<proteinExistence type="inferred from homology"/>
<sequence length="306" mass="34976">MKYLITGGYGLIGSNIASKLDGEITIVSRSDKHKARLTNTPHKLLLKDIKKLTKADLVDIDIIYHTASTVDNYHILTDSHIDVETNINGTIHILDLCKHLKKKPKIVYFSTFFVYGNEYEKSKEPITEESKTDPLALYPATKLCTENIIKTYSHIFGIPYLIVRLTNVYGEMEDYDNKKKGALNWLIMQAVQGNDLSIYKGGNFYRDYIHVDDVAQAVISLQNKVNDTYLIGYGEPIRFKKLIEYILLYTNHQSKVTEIEPPEFHKHVGITNFVADTSKIQSTGWKPTITPKMGIERVVKRYQSLI</sequence>
<evidence type="ECO:0000259" key="2">
    <source>
        <dbReference type="Pfam" id="PF01370"/>
    </source>
</evidence>
<dbReference type="Gene3D" id="3.40.50.720">
    <property type="entry name" value="NAD(P)-binding Rossmann-like Domain"/>
    <property type="match status" value="1"/>
</dbReference>
<dbReference type="CDD" id="cd08946">
    <property type="entry name" value="SDR_e"/>
    <property type="match status" value="1"/>
</dbReference>
<evidence type="ECO:0000313" key="4">
    <source>
        <dbReference type="Proteomes" id="UP000176850"/>
    </source>
</evidence>
<accession>A0A1F7GKY6</accession>
<evidence type="ECO:0000313" key="3">
    <source>
        <dbReference type="EMBL" id="OGK19464.1"/>
    </source>
</evidence>
<protein>
    <recommendedName>
        <fullName evidence="2">NAD-dependent epimerase/dehydratase domain-containing protein</fullName>
    </recommendedName>
</protein>
<dbReference type="Pfam" id="PF01370">
    <property type="entry name" value="Epimerase"/>
    <property type="match status" value="1"/>
</dbReference>
<comment type="caution">
    <text evidence="3">The sequence shown here is derived from an EMBL/GenBank/DDBJ whole genome shotgun (WGS) entry which is preliminary data.</text>
</comment>
<gene>
    <name evidence="3" type="ORF">A2799_04860</name>
</gene>
<dbReference type="InterPro" id="IPR036291">
    <property type="entry name" value="NAD(P)-bd_dom_sf"/>
</dbReference>
<comment type="similarity">
    <text evidence="1">Belongs to the NAD(P)-dependent epimerase/dehydratase family.</text>
</comment>
<dbReference type="Gene3D" id="3.90.25.10">
    <property type="entry name" value="UDP-galactose 4-epimerase, domain 1"/>
    <property type="match status" value="1"/>
</dbReference>
<feature type="domain" description="NAD-dependent epimerase/dehydratase" evidence="2">
    <location>
        <begin position="4"/>
        <end position="232"/>
    </location>
</feature>